<gene>
    <name evidence="4" type="ORF">SANT12839_035660</name>
    <name evidence="3" type="ORF">SSPO_065690</name>
</gene>
<keyword evidence="5" id="KW-1185">Reference proteome</keyword>
<dbReference type="SMART" id="SM00530">
    <property type="entry name" value="HTH_XRE"/>
    <property type="match status" value="1"/>
</dbReference>
<evidence type="ECO:0000313" key="6">
    <source>
        <dbReference type="Proteomes" id="UP000463951"/>
    </source>
</evidence>
<evidence type="ECO:0000313" key="4">
    <source>
        <dbReference type="EMBL" id="GDY42684.1"/>
    </source>
</evidence>
<dbReference type="AlphaFoldDB" id="A0A4D4K3G1"/>
<protein>
    <submittedName>
        <fullName evidence="4">Transcriptional regulator</fullName>
    </submittedName>
</protein>
<dbReference type="SUPFAM" id="SSF47413">
    <property type="entry name" value="lambda repressor-like DNA-binding domains"/>
    <property type="match status" value="1"/>
</dbReference>
<dbReference type="Pfam" id="PF13560">
    <property type="entry name" value="HTH_31"/>
    <property type="match status" value="1"/>
</dbReference>
<dbReference type="Proteomes" id="UP000299290">
    <property type="component" value="Unassembled WGS sequence"/>
</dbReference>
<dbReference type="InterPro" id="IPR010982">
    <property type="entry name" value="Lambda_DNA-bd_dom_sf"/>
</dbReference>
<accession>A0A4D4K3G1</accession>
<reference evidence="5 6" key="1">
    <citation type="journal article" date="2020" name="Int. J. Syst. Evol. Microbiol.">
        <title>Reclassification of Streptomyces castelarensis and Streptomyces sporoclivatus as later heterotypic synonyms of Streptomyces antimycoticus.</title>
        <authorList>
            <person name="Komaki H."/>
            <person name="Tamura T."/>
        </authorList>
    </citation>
    <scope>NUCLEOTIDE SEQUENCE [LARGE SCALE GENOMIC DNA]</scope>
    <source>
        <strain evidence="3 6">NBRC 100767</strain>
        <strain evidence="4 5">NBRC 12839</strain>
    </source>
</reference>
<dbReference type="EMBL" id="BJHV01000001">
    <property type="protein sequence ID" value="GDY42684.1"/>
    <property type="molecule type" value="Genomic_DNA"/>
</dbReference>
<feature type="region of interest" description="Disordered" evidence="1">
    <location>
        <begin position="304"/>
        <end position="336"/>
    </location>
</feature>
<dbReference type="RefSeq" id="WP_137965743.1">
    <property type="nucleotide sequence ID" value="NZ_BJHV01000001.1"/>
</dbReference>
<name>A0A4D4K3G1_9ACTN</name>
<feature type="compositionally biased region" description="Low complexity" evidence="1">
    <location>
        <begin position="306"/>
        <end position="336"/>
    </location>
</feature>
<dbReference type="Proteomes" id="UP000463951">
    <property type="component" value="Chromosome"/>
</dbReference>
<sequence length="336" mass="36780">MTANTRRRRPELAAFLRSRRARVTPADVGMAPGLRRRTPGLRREEVAQLSGVGVTWYTWLEQGRPINASVQVLDAIARTLRLDRAEREHLYHLAEVPYVPNREGEPRTVGPEVRGIIEALDPLPAVVYNARYDVLTANAAYGGLFPAMLLSPASERNALWQLFVAHRCCAPYVNLDEELPLLVATLRGGYGRHVGEPAWEHFIARLLEASDDFARLWRSGDVAPPGSRIKVVRHASVGEIRLTSTSMLVSGAPETRVVVYTPCDEESRDHVRRVRTLHDPLIGCPVHAKPLSVMRAEQAAAKETLPAAARAPEVETAPAAARAAGSGVESGDPASL</sequence>
<evidence type="ECO:0000256" key="1">
    <source>
        <dbReference type="SAM" id="MobiDB-lite"/>
    </source>
</evidence>
<dbReference type="InterPro" id="IPR001387">
    <property type="entry name" value="Cro/C1-type_HTH"/>
</dbReference>
<dbReference type="InterPro" id="IPR041413">
    <property type="entry name" value="MLTR_LBD"/>
</dbReference>
<dbReference type="Gene3D" id="1.10.260.40">
    <property type="entry name" value="lambda repressor-like DNA-binding domains"/>
    <property type="match status" value="1"/>
</dbReference>
<dbReference type="EMBL" id="AP019620">
    <property type="protein sequence ID" value="BBJ43851.1"/>
    <property type="molecule type" value="Genomic_DNA"/>
</dbReference>
<dbReference type="Gene3D" id="3.30.450.180">
    <property type="match status" value="1"/>
</dbReference>
<evidence type="ECO:0000313" key="5">
    <source>
        <dbReference type="Proteomes" id="UP000299290"/>
    </source>
</evidence>
<evidence type="ECO:0000259" key="2">
    <source>
        <dbReference type="SMART" id="SM00530"/>
    </source>
</evidence>
<dbReference type="GO" id="GO:0003677">
    <property type="term" value="F:DNA binding"/>
    <property type="evidence" value="ECO:0007669"/>
    <property type="project" value="InterPro"/>
</dbReference>
<dbReference type="PANTHER" id="PTHR35010">
    <property type="entry name" value="BLL4672 PROTEIN-RELATED"/>
    <property type="match status" value="1"/>
</dbReference>
<organism evidence="4 5">
    <name type="scientific">Streptomyces antimycoticus</name>
    <dbReference type="NCBI Taxonomy" id="68175"/>
    <lineage>
        <taxon>Bacteria</taxon>
        <taxon>Bacillati</taxon>
        <taxon>Actinomycetota</taxon>
        <taxon>Actinomycetes</taxon>
        <taxon>Kitasatosporales</taxon>
        <taxon>Streptomycetaceae</taxon>
        <taxon>Streptomyces</taxon>
        <taxon>Streptomyces violaceusniger group</taxon>
    </lineage>
</organism>
<evidence type="ECO:0000313" key="3">
    <source>
        <dbReference type="EMBL" id="BBJ43851.1"/>
    </source>
</evidence>
<dbReference type="CDD" id="cd00093">
    <property type="entry name" value="HTH_XRE"/>
    <property type="match status" value="1"/>
</dbReference>
<feature type="domain" description="HTH cro/C1-type" evidence="2">
    <location>
        <begin position="15"/>
        <end position="87"/>
    </location>
</feature>
<proteinExistence type="predicted"/>
<dbReference type="PANTHER" id="PTHR35010:SF2">
    <property type="entry name" value="BLL4672 PROTEIN"/>
    <property type="match status" value="1"/>
</dbReference>
<dbReference type="Pfam" id="PF17765">
    <property type="entry name" value="MLTR_LBD"/>
    <property type="match status" value="1"/>
</dbReference>